<dbReference type="EnsemblPlants" id="evm.model.01.534">
    <property type="protein sequence ID" value="cds.evm.model.01.534"/>
    <property type="gene ID" value="evm.TU.01.534"/>
</dbReference>
<proteinExistence type="predicted"/>
<dbReference type="EMBL" id="UZAU01000018">
    <property type="status" value="NOT_ANNOTATED_CDS"/>
    <property type="molecule type" value="Genomic_DNA"/>
</dbReference>
<evidence type="ECO:0008006" key="3">
    <source>
        <dbReference type="Google" id="ProtNLM"/>
    </source>
</evidence>
<evidence type="ECO:0000313" key="2">
    <source>
        <dbReference type="Proteomes" id="UP000596661"/>
    </source>
</evidence>
<dbReference type="Proteomes" id="UP000596661">
    <property type="component" value="Chromosome 1"/>
</dbReference>
<dbReference type="PANTHER" id="PTHR11439">
    <property type="entry name" value="GAG-POL-RELATED RETROTRANSPOSON"/>
    <property type="match status" value="1"/>
</dbReference>
<protein>
    <recommendedName>
        <fullName evidence="3">Polyprotein</fullName>
    </recommendedName>
</protein>
<name>A0A803NPK5_CANSA</name>
<evidence type="ECO:0000313" key="1">
    <source>
        <dbReference type="EnsemblPlants" id="cds.evm.model.01.534"/>
    </source>
</evidence>
<dbReference type="Gramene" id="evm.model.01.534">
    <property type="protein sequence ID" value="cds.evm.model.01.534"/>
    <property type="gene ID" value="evm.TU.01.534"/>
</dbReference>
<dbReference type="InterPro" id="IPR043502">
    <property type="entry name" value="DNA/RNA_pol_sf"/>
</dbReference>
<dbReference type="CDD" id="cd09272">
    <property type="entry name" value="RNase_HI_RT_Ty1"/>
    <property type="match status" value="1"/>
</dbReference>
<dbReference type="PANTHER" id="PTHR11439:SF470">
    <property type="entry name" value="CYSTEINE-RICH RLK (RECEPTOR-LIKE PROTEIN KINASE) 8"/>
    <property type="match status" value="1"/>
</dbReference>
<dbReference type="AlphaFoldDB" id="A0A803NPK5"/>
<dbReference type="OMA" id="SHWISAL"/>
<reference evidence="1" key="1">
    <citation type="submission" date="2018-11" db="EMBL/GenBank/DDBJ databases">
        <authorList>
            <person name="Grassa J C."/>
        </authorList>
    </citation>
    <scope>NUCLEOTIDE SEQUENCE [LARGE SCALE GENOMIC DNA]</scope>
</reference>
<organism evidence="1 2">
    <name type="scientific">Cannabis sativa</name>
    <name type="common">Hemp</name>
    <name type="synonym">Marijuana</name>
    <dbReference type="NCBI Taxonomy" id="3483"/>
    <lineage>
        <taxon>Eukaryota</taxon>
        <taxon>Viridiplantae</taxon>
        <taxon>Streptophyta</taxon>
        <taxon>Embryophyta</taxon>
        <taxon>Tracheophyta</taxon>
        <taxon>Spermatophyta</taxon>
        <taxon>Magnoliopsida</taxon>
        <taxon>eudicotyledons</taxon>
        <taxon>Gunneridae</taxon>
        <taxon>Pentapetalae</taxon>
        <taxon>rosids</taxon>
        <taxon>fabids</taxon>
        <taxon>Rosales</taxon>
        <taxon>Cannabaceae</taxon>
        <taxon>Cannabis</taxon>
    </lineage>
</organism>
<sequence>MNTPMEANLKLSQDAKDDPLADATLYRKIIGKLQYLTITRPDLSFSVNKLSQYLGTPRASHLVAAQRVLQYVKGTPGQGIFFSAQSKIELEAYTDSDWAACPDTRRSTTGFCIFLGKSLISWKSKKQHTISRSSAEAEYRAMANTTSEIIWLLSLFKELKIDHKGPVLMHCDNKAAQHIAANPVFHERTKHIEIDCHLVREKVQQGIIKTTHISTKEQIADLLTKALLPGQFKNLKDKMGLITMKFKNTIR</sequence>
<dbReference type="SUPFAM" id="SSF56672">
    <property type="entry name" value="DNA/RNA polymerases"/>
    <property type="match status" value="1"/>
</dbReference>
<reference evidence="1" key="2">
    <citation type="submission" date="2021-03" db="UniProtKB">
        <authorList>
            <consortium name="EnsemblPlants"/>
        </authorList>
    </citation>
    <scope>IDENTIFICATION</scope>
</reference>
<keyword evidence="2" id="KW-1185">Reference proteome</keyword>
<accession>A0A803NPK5</accession>